<dbReference type="Pfam" id="PF02643">
    <property type="entry name" value="DUF192"/>
    <property type="match status" value="1"/>
</dbReference>
<protein>
    <recommendedName>
        <fullName evidence="3">DUF192 domain-containing protein</fullName>
    </recommendedName>
</protein>
<keyword evidence="2" id="KW-1185">Reference proteome</keyword>
<evidence type="ECO:0000313" key="1">
    <source>
        <dbReference type="EMBL" id="AFU57503.1"/>
    </source>
</evidence>
<evidence type="ECO:0008006" key="3">
    <source>
        <dbReference type="Google" id="ProtNLM"/>
    </source>
</evidence>
<evidence type="ECO:0000313" key="2">
    <source>
        <dbReference type="Proteomes" id="UP000008037"/>
    </source>
</evidence>
<dbReference type="KEGG" id="nga:Ngar_c05600"/>
<dbReference type="PANTHER" id="PTHR37953">
    <property type="entry name" value="UPF0127 PROTEIN MJ1496"/>
    <property type="match status" value="1"/>
</dbReference>
<gene>
    <name evidence="1" type="ordered locus">Ngar_c05600</name>
</gene>
<dbReference type="RefSeq" id="WP_015018049.1">
    <property type="nucleotide sequence ID" value="NC_018719.1"/>
</dbReference>
<proteinExistence type="predicted"/>
<dbReference type="GeneID" id="13796734"/>
<dbReference type="BioCyc" id="CNIT1237085:G1324-558-MONOMER"/>
<dbReference type="HOGENOM" id="CLU_097039_2_0_2"/>
<accession>K0IFA2</accession>
<sequence length="183" mass="20056">MRTTTIVVIVAAAAAGIIAGAVLLVTPVARSAEQADSPQEIIIGGEKTPDNSTDDGYRQVNVTVNGVNLVADVAETNEQRSKGLTVKDTLGENESMLFVFETSQKYPFWMPPEMKFPIDIMWLDSNKTVVYIEESAQPCEIYPPISCPNYVPDEDAQYVLETVAGFARKYNVIEGTQVKFDDA</sequence>
<dbReference type="PANTHER" id="PTHR37953:SF1">
    <property type="entry name" value="UPF0127 PROTEIN MJ1496"/>
    <property type="match status" value="1"/>
</dbReference>
<dbReference type="Proteomes" id="UP000008037">
    <property type="component" value="Chromosome"/>
</dbReference>
<organism evidence="1 2">
    <name type="scientific">Nitrososphaera gargensis (strain Ga9.2)</name>
    <dbReference type="NCBI Taxonomy" id="1237085"/>
    <lineage>
        <taxon>Archaea</taxon>
        <taxon>Nitrososphaerota</taxon>
        <taxon>Nitrososphaeria</taxon>
        <taxon>Nitrososphaerales</taxon>
        <taxon>Nitrososphaeraceae</taxon>
        <taxon>Nitrososphaera</taxon>
    </lineage>
</organism>
<reference evidence="1 2" key="1">
    <citation type="journal article" date="2012" name="Environ. Microbiol.">
        <title>The genome of the ammonia-oxidizing Candidatus Nitrososphaera gargensis: insights into metabolic versatility and environmental adaptations.</title>
        <authorList>
            <person name="Spang A."/>
            <person name="Poehlein A."/>
            <person name="Offre P."/>
            <person name="Zumbragel S."/>
            <person name="Haider S."/>
            <person name="Rychlik N."/>
            <person name="Nowka B."/>
            <person name="Schmeisser C."/>
            <person name="Lebedeva E.V."/>
            <person name="Rattei T."/>
            <person name="Bohm C."/>
            <person name="Schmid M."/>
            <person name="Galushko A."/>
            <person name="Hatzenpichler R."/>
            <person name="Weinmaier T."/>
            <person name="Daniel R."/>
            <person name="Schleper C."/>
            <person name="Spieck E."/>
            <person name="Streit W."/>
            <person name="Wagner M."/>
        </authorList>
    </citation>
    <scope>NUCLEOTIDE SEQUENCE [LARGE SCALE GENOMIC DNA]</scope>
    <source>
        <strain evidence="2">Ga9.2</strain>
    </source>
</reference>
<name>K0IFA2_NITGG</name>
<dbReference type="Gene3D" id="2.60.120.1140">
    <property type="entry name" value="Protein of unknown function DUF192"/>
    <property type="match status" value="1"/>
</dbReference>
<dbReference type="EMBL" id="CP002408">
    <property type="protein sequence ID" value="AFU57503.1"/>
    <property type="molecule type" value="Genomic_DNA"/>
</dbReference>
<dbReference type="AlphaFoldDB" id="K0IFA2"/>
<dbReference type="InterPro" id="IPR038695">
    <property type="entry name" value="Saro_0823-like_sf"/>
</dbReference>
<dbReference type="InParanoid" id="K0IFA2"/>
<dbReference type="OrthoDB" id="6763at2157"/>
<dbReference type="InterPro" id="IPR003795">
    <property type="entry name" value="DUF192"/>
</dbReference>